<keyword evidence="3" id="KW-1185">Reference proteome</keyword>
<dbReference type="GO" id="GO:0003677">
    <property type="term" value="F:DNA binding"/>
    <property type="evidence" value="ECO:0007669"/>
    <property type="project" value="InterPro"/>
</dbReference>
<protein>
    <recommendedName>
        <fullName evidence="1">Resolvase/invertase-type recombinase catalytic domain-containing protein</fullName>
    </recommendedName>
</protein>
<dbReference type="PROSITE" id="PS51736">
    <property type="entry name" value="RECOMBINASES_3"/>
    <property type="match status" value="1"/>
</dbReference>
<dbReference type="OrthoDB" id="9800103at2"/>
<dbReference type="InterPro" id="IPR006119">
    <property type="entry name" value="Resolv_N"/>
</dbReference>
<reference evidence="2 3" key="1">
    <citation type="submission" date="2018-03" db="EMBL/GenBank/DDBJ databases">
        <title>The draft genome of Mesorhizobium soli JCM 19897.</title>
        <authorList>
            <person name="Li L."/>
            <person name="Liu L."/>
            <person name="Liang L."/>
            <person name="Wang T."/>
            <person name="Zhang X."/>
        </authorList>
    </citation>
    <scope>NUCLEOTIDE SEQUENCE [LARGE SCALE GENOMIC DNA]</scope>
    <source>
        <strain evidence="2 3">JCM 19897</strain>
    </source>
</reference>
<dbReference type="EMBL" id="PXYL01000004">
    <property type="protein sequence ID" value="PSJ61546.1"/>
    <property type="molecule type" value="Genomic_DNA"/>
</dbReference>
<organism evidence="2 3">
    <name type="scientific">Pseudaminobacter soli</name>
    <name type="common">ex Li et al. 2025</name>
    <dbReference type="NCBI Taxonomy" id="1295366"/>
    <lineage>
        <taxon>Bacteria</taxon>
        <taxon>Pseudomonadati</taxon>
        <taxon>Pseudomonadota</taxon>
        <taxon>Alphaproteobacteria</taxon>
        <taxon>Hyphomicrobiales</taxon>
        <taxon>Phyllobacteriaceae</taxon>
        <taxon>Pseudaminobacter</taxon>
    </lineage>
</organism>
<dbReference type="Pfam" id="PF00239">
    <property type="entry name" value="Resolvase"/>
    <property type="match status" value="1"/>
</dbReference>
<dbReference type="GO" id="GO:0000150">
    <property type="term" value="F:DNA strand exchange activity"/>
    <property type="evidence" value="ECO:0007669"/>
    <property type="project" value="InterPro"/>
</dbReference>
<name>A0A2P7SGB3_9HYPH</name>
<proteinExistence type="predicted"/>
<dbReference type="SUPFAM" id="SSF53041">
    <property type="entry name" value="Resolvase-like"/>
    <property type="match status" value="1"/>
</dbReference>
<gene>
    <name evidence="2" type="ORF">C7I85_10915</name>
</gene>
<dbReference type="Proteomes" id="UP000240653">
    <property type="component" value="Unassembled WGS sequence"/>
</dbReference>
<comment type="caution">
    <text evidence="2">The sequence shown here is derived from an EMBL/GenBank/DDBJ whole genome shotgun (WGS) entry which is preliminary data.</text>
</comment>
<accession>A0A2P7SGB3</accession>
<sequence>MDRLGRSLGHLIKTINTPKKSQIDFWSLTENIDTGASGWQTNLPHLGSLPNFEHPLMSERTRAGMQVAKRSGQRLADRPGLCAEPKQIRNDLVVAELGPALSHTNPPFRSAFRFVYDAVSL</sequence>
<dbReference type="InterPro" id="IPR036162">
    <property type="entry name" value="Resolvase-like_N_sf"/>
</dbReference>
<evidence type="ECO:0000259" key="1">
    <source>
        <dbReference type="PROSITE" id="PS51736"/>
    </source>
</evidence>
<feature type="domain" description="Resolvase/invertase-type recombinase catalytic" evidence="1">
    <location>
        <begin position="1"/>
        <end position="72"/>
    </location>
</feature>
<evidence type="ECO:0000313" key="3">
    <source>
        <dbReference type="Proteomes" id="UP000240653"/>
    </source>
</evidence>
<dbReference type="AlphaFoldDB" id="A0A2P7SGB3"/>
<dbReference type="Gene3D" id="3.40.50.1390">
    <property type="entry name" value="Resolvase, N-terminal catalytic domain"/>
    <property type="match status" value="1"/>
</dbReference>
<evidence type="ECO:0000313" key="2">
    <source>
        <dbReference type="EMBL" id="PSJ61546.1"/>
    </source>
</evidence>